<evidence type="ECO:0000256" key="1">
    <source>
        <dbReference type="ARBA" id="ARBA00023125"/>
    </source>
</evidence>
<dbReference type="InterPro" id="IPR009057">
    <property type="entry name" value="Homeodomain-like_sf"/>
</dbReference>
<evidence type="ECO:0000313" key="4">
    <source>
        <dbReference type="Proteomes" id="UP000252187"/>
    </source>
</evidence>
<dbReference type="SUPFAM" id="SSF46689">
    <property type="entry name" value="Homeodomain-like"/>
    <property type="match status" value="1"/>
</dbReference>
<gene>
    <name evidence="3" type="ORF">DQ226_11580</name>
</gene>
<protein>
    <submittedName>
        <fullName evidence="3">TetR/AcrR family transcriptional regulator</fullName>
    </submittedName>
</protein>
<dbReference type="Proteomes" id="UP000252187">
    <property type="component" value="Unassembled WGS sequence"/>
</dbReference>
<reference evidence="3 4" key="1">
    <citation type="submission" date="2018-06" db="EMBL/GenBank/DDBJ databases">
        <title>Whole genome sequencing of four bacterial strains from South Shetland trench revealing bio-synthetic gene clusters.</title>
        <authorList>
            <person name="Abdel-Mageed W.M."/>
            <person name="Lehri B."/>
            <person name="Jarmusch S.A."/>
            <person name="Miranda K."/>
            <person name="Goodfellow M."/>
            <person name="Jaspars M."/>
            <person name="Karlyshev A.V."/>
        </authorList>
    </citation>
    <scope>NUCLEOTIDE SEQUENCE [LARGE SCALE GENOMIC DNA]</scope>
    <source>
        <strain evidence="3 4">SST1</strain>
    </source>
</reference>
<dbReference type="EMBL" id="QNTT01000030">
    <property type="protein sequence ID" value="RBA33793.1"/>
    <property type="molecule type" value="Genomic_DNA"/>
</dbReference>
<dbReference type="Gene3D" id="1.10.357.10">
    <property type="entry name" value="Tetracycline Repressor, domain 2"/>
    <property type="match status" value="1"/>
</dbReference>
<dbReference type="Pfam" id="PF00440">
    <property type="entry name" value="TetR_N"/>
    <property type="match status" value="1"/>
</dbReference>
<keyword evidence="1" id="KW-0238">DNA-binding</keyword>
<name>A0A365P8V3_9ACTN</name>
<organism evidence="3 4">
    <name type="scientific">Dietzia maris</name>
    <dbReference type="NCBI Taxonomy" id="37915"/>
    <lineage>
        <taxon>Bacteria</taxon>
        <taxon>Bacillati</taxon>
        <taxon>Actinomycetota</taxon>
        <taxon>Actinomycetes</taxon>
        <taxon>Mycobacteriales</taxon>
        <taxon>Dietziaceae</taxon>
        <taxon>Dietzia</taxon>
    </lineage>
</organism>
<proteinExistence type="predicted"/>
<dbReference type="AlphaFoldDB" id="A0A365P8V3"/>
<sequence length="211" mass="23628">MPKVDTREALVDAAERLVAARGLRGISIREVIREAGQRNNGAVVYYFGSWRELLATVWATRATRSEQQQQLHKAARNSDERLPALVLAYVRPFVAEVAERTPSYWAQFNEQWLAGIHADFVNSPEPLIPGDPDYPPIEGTAAIQSLYADISAELVHLAPPLRTARVALAARFVISALACWERDQVSGSWQSLDDYERELCTLMLALLRADR</sequence>
<accession>A0A365P8V3</accession>
<feature type="domain" description="HTH tetR-type" evidence="2">
    <location>
        <begin position="10"/>
        <end position="55"/>
    </location>
</feature>
<comment type="caution">
    <text evidence="3">The sequence shown here is derived from an EMBL/GenBank/DDBJ whole genome shotgun (WGS) entry which is preliminary data.</text>
</comment>
<evidence type="ECO:0000259" key="2">
    <source>
        <dbReference type="Pfam" id="PF00440"/>
    </source>
</evidence>
<dbReference type="GO" id="GO:0003677">
    <property type="term" value="F:DNA binding"/>
    <property type="evidence" value="ECO:0007669"/>
    <property type="project" value="UniProtKB-KW"/>
</dbReference>
<evidence type="ECO:0000313" key="3">
    <source>
        <dbReference type="EMBL" id="RBA33793.1"/>
    </source>
</evidence>
<dbReference type="InterPro" id="IPR001647">
    <property type="entry name" value="HTH_TetR"/>
</dbReference>